<organism evidence="2 3">
    <name type="scientific">Aquincola agrisoli</name>
    <dbReference type="NCBI Taxonomy" id="3119538"/>
    <lineage>
        <taxon>Bacteria</taxon>
        <taxon>Pseudomonadati</taxon>
        <taxon>Pseudomonadota</taxon>
        <taxon>Betaproteobacteria</taxon>
        <taxon>Burkholderiales</taxon>
        <taxon>Sphaerotilaceae</taxon>
        <taxon>Aquincola</taxon>
    </lineage>
</organism>
<dbReference type="PANTHER" id="PTHR46310:SF7">
    <property type="entry name" value="AMIDASE 1"/>
    <property type="match status" value="1"/>
</dbReference>
<dbReference type="AlphaFoldDB" id="A0AAW9Q9F7"/>
<proteinExistence type="predicted"/>
<gene>
    <name evidence="2" type="ORF">V4F39_22080</name>
</gene>
<keyword evidence="2" id="KW-0378">Hydrolase</keyword>
<accession>A0AAW9Q9F7</accession>
<sequence>MTGVLPGRHGAFVRDGHDRAPAAVRRSAALAGLRLAAKDVYDVEGLRTGAGNPAWRAAQAPAARSALAVERLLAASAAWVGRTVTDELTYSLAGINMHYGTPVNPASPGRLPGGSSSGSAVAVAAGDADIALGTDCGGSVRLPASYCGLWGMRPTHGRIATAGCFTLAHSFDTVGWFARNAGALAAVFAVLSGAAPSGGLLPAGEGEAASTVRWLHAGCIGPLLDASVRDAWETWLPALARHGGGARLAPPVARDLALADWAAAFRTLQAAEVWLQHGAWFERHGATLGDDVRGRFEKAARVTPAEVAEAQRRRVDASAVMARVLAEPGSVLVMPTVPTIAPSLDDDAARVDDVRQRSQQLLCLAGLAGLPQVSLPWLRIDGAPVGLSVIGARGDDEGVLSAAHRLHGWLSPTGGS</sequence>
<reference evidence="2 3" key="1">
    <citation type="submission" date="2024-02" db="EMBL/GenBank/DDBJ databases">
        <title>Genome sequence of Aquincola sp. MAHUQ-54.</title>
        <authorList>
            <person name="Huq M.A."/>
        </authorList>
    </citation>
    <scope>NUCLEOTIDE SEQUENCE [LARGE SCALE GENOMIC DNA]</scope>
    <source>
        <strain evidence="2 3">MAHUQ-54</strain>
    </source>
</reference>
<keyword evidence="3" id="KW-1185">Reference proteome</keyword>
<feature type="domain" description="Amidase" evidence="1">
    <location>
        <begin position="25"/>
        <end position="400"/>
    </location>
</feature>
<dbReference type="PANTHER" id="PTHR46310">
    <property type="entry name" value="AMIDASE 1"/>
    <property type="match status" value="1"/>
</dbReference>
<dbReference type="Pfam" id="PF01425">
    <property type="entry name" value="Amidase"/>
    <property type="match status" value="1"/>
</dbReference>
<dbReference type="Proteomes" id="UP001336250">
    <property type="component" value="Unassembled WGS sequence"/>
</dbReference>
<dbReference type="GO" id="GO:0004040">
    <property type="term" value="F:amidase activity"/>
    <property type="evidence" value="ECO:0007669"/>
    <property type="project" value="UniProtKB-EC"/>
</dbReference>
<evidence type="ECO:0000313" key="3">
    <source>
        <dbReference type="Proteomes" id="UP001336250"/>
    </source>
</evidence>
<dbReference type="InterPro" id="IPR023631">
    <property type="entry name" value="Amidase_dom"/>
</dbReference>
<dbReference type="InterPro" id="IPR036928">
    <property type="entry name" value="AS_sf"/>
</dbReference>
<dbReference type="SUPFAM" id="SSF75304">
    <property type="entry name" value="Amidase signature (AS) enzymes"/>
    <property type="match status" value="1"/>
</dbReference>
<dbReference type="EMBL" id="JAZIBG010000048">
    <property type="protein sequence ID" value="MEF7616618.1"/>
    <property type="molecule type" value="Genomic_DNA"/>
</dbReference>
<dbReference type="InterPro" id="IPR020556">
    <property type="entry name" value="Amidase_CS"/>
</dbReference>
<protein>
    <submittedName>
        <fullName evidence="2">Amidase</fullName>
        <ecNumber evidence="2">3.5.1.4</ecNumber>
    </submittedName>
</protein>
<dbReference type="PROSITE" id="PS00571">
    <property type="entry name" value="AMIDASES"/>
    <property type="match status" value="1"/>
</dbReference>
<evidence type="ECO:0000259" key="1">
    <source>
        <dbReference type="Pfam" id="PF01425"/>
    </source>
</evidence>
<dbReference type="RefSeq" id="WP_332292159.1">
    <property type="nucleotide sequence ID" value="NZ_JAZIBG010000048.1"/>
</dbReference>
<comment type="caution">
    <text evidence="2">The sequence shown here is derived from an EMBL/GenBank/DDBJ whole genome shotgun (WGS) entry which is preliminary data.</text>
</comment>
<name>A0AAW9Q9F7_9BURK</name>
<dbReference type="EC" id="3.5.1.4" evidence="2"/>
<dbReference type="NCBIfam" id="NF006169">
    <property type="entry name" value="PRK08310.1"/>
    <property type="match status" value="1"/>
</dbReference>
<dbReference type="Gene3D" id="3.90.1300.10">
    <property type="entry name" value="Amidase signature (AS) domain"/>
    <property type="match status" value="1"/>
</dbReference>
<evidence type="ECO:0000313" key="2">
    <source>
        <dbReference type="EMBL" id="MEF7616618.1"/>
    </source>
</evidence>